<comment type="subcellular location">
    <subcellularLocation>
        <location evidence="1">Secreted</location>
    </subcellularLocation>
</comment>
<gene>
    <name evidence="7" type="ORF">MCOR_40692</name>
</gene>
<evidence type="ECO:0000256" key="1">
    <source>
        <dbReference type="ARBA" id="ARBA00004613"/>
    </source>
</evidence>
<dbReference type="Gene3D" id="2.60.120.40">
    <property type="match status" value="1"/>
</dbReference>
<keyword evidence="8" id="KW-1185">Reference proteome</keyword>
<feature type="chain" id="PRO_5027046873" evidence="5">
    <location>
        <begin position="22"/>
        <end position="278"/>
    </location>
</feature>
<evidence type="ECO:0000256" key="5">
    <source>
        <dbReference type="SAM" id="SignalP"/>
    </source>
</evidence>
<dbReference type="Proteomes" id="UP000507470">
    <property type="component" value="Unassembled WGS sequence"/>
</dbReference>
<feature type="region of interest" description="Disordered" evidence="4">
    <location>
        <begin position="54"/>
        <end position="95"/>
    </location>
</feature>
<dbReference type="InterPro" id="IPR008983">
    <property type="entry name" value="Tumour_necrosis_fac-like_dom"/>
</dbReference>
<organism evidence="7 8">
    <name type="scientific">Mytilus coruscus</name>
    <name type="common">Sea mussel</name>
    <dbReference type="NCBI Taxonomy" id="42192"/>
    <lineage>
        <taxon>Eukaryota</taxon>
        <taxon>Metazoa</taxon>
        <taxon>Spiralia</taxon>
        <taxon>Lophotrochozoa</taxon>
        <taxon>Mollusca</taxon>
        <taxon>Bivalvia</taxon>
        <taxon>Autobranchia</taxon>
        <taxon>Pteriomorphia</taxon>
        <taxon>Mytilida</taxon>
        <taxon>Mytiloidea</taxon>
        <taxon>Mytilidae</taxon>
        <taxon>Mytilinae</taxon>
        <taxon>Mytilus</taxon>
    </lineage>
</organism>
<dbReference type="AlphaFoldDB" id="A0A6J8DJP8"/>
<dbReference type="PANTHER" id="PTHR22923:SF116">
    <property type="entry name" value="C1Q DOMAIN-CONTAINING PROTEIN"/>
    <property type="match status" value="1"/>
</dbReference>
<feature type="compositionally biased region" description="Basic and acidic residues" evidence="4">
    <location>
        <begin position="54"/>
        <end position="66"/>
    </location>
</feature>
<feature type="signal peptide" evidence="5">
    <location>
        <begin position="1"/>
        <end position="21"/>
    </location>
</feature>
<evidence type="ECO:0000259" key="6">
    <source>
        <dbReference type="PROSITE" id="PS50871"/>
    </source>
</evidence>
<keyword evidence="3 5" id="KW-0732">Signal</keyword>
<evidence type="ECO:0000256" key="2">
    <source>
        <dbReference type="ARBA" id="ARBA00022525"/>
    </source>
</evidence>
<dbReference type="SUPFAM" id="SSF49842">
    <property type="entry name" value="TNF-like"/>
    <property type="match status" value="1"/>
</dbReference>
<dbReference type="OrthoDB" id="6146865at2759"/>
<keyword evidence="2" id="KW-0964">Secreted</keyword>
<reference evidence="7 8" key="1">
    <citation type="submission" date="2020-06" db="EMBL/GenBank/DDBJ databases">
        <authorList>
            <person name="Li R."/>
            <person name="Bekaert M."/>
        </authorList>
    </citation>
    <scope>NUCLEOTIDE SEQUENCE [LARGE SCALE GENOMIC DNA]</scope>
    <source>
        <strain evidence="8">wild</strain>
    </source>
</reference>
<dbReference type="PROSITE" id="PS50871">
    <property type="entry name" value="C1Q"/>
    <property type="match status" value="1"/>
</dbReference>
<accession>A0A6J8DJP8</accession>
<feature type="compositionally biased region" description="Polar residues" evidence="4">
    <location>
        <begin position="70"/>
        <end position="90"/>
    </location>
</feature>
<evidence type="ECO:0000256" key="4">
    <source>
        <dbReference type="SAM" id="MobiDB-lite"/>
    </source>
</evidence>
<dbReference type="EMBL" id="CACVKT020007375">
    <property type="protein sequence ID" value="CAC5407190.1"/>
    <property type="molecule type" value="Genomic_DNA"/>
</dbReference>
<evidence type="ECO:0000256" key="3">
    <source>
        <dbReference type="ARBA" id="ARBA00022729"/>
    </source>
</evidence>
<proteinExistence type="predicted"/>
<dbReference type="InterPro" id="IPR001073">
    <property type="entry name" value="C1q_dom"/>
</dbReference>
<evidence type="ECO:0000313" key="7">
    <source>
        <dbReference type="EMBL" id="CAC5407190.1"/>
    </source>
</evidence>
<dbReference type="Pfam" id="PF00386">
    <property type="entry name" value="C1q"/>
    <property type="match status" value="1"/>
</dbReference>
<sequence length="278" mass="31889">MFAFLALTFTGLFLQASIVNAELFKEDKLYSVLKRLDRLEQKVESLQVENRKLQEENENLKEENSRIRSRLTTLEKQNATQKPYSGSKPQTTHEKNEEIQNYAHRLHNTKEHKIKEVNDIVMDNYHYKRLLIGNTTPMPTVTTPKVAFAVQLSKEITKLRSHQIIEYDKVFLNDGNGFDVRHGHFTAPVKGVYLLSVIIYTDRSNDLYLDLVKNGQVVTVMYVNGNTDYASSTIVLPILLQQGDMVWVRTHSGNEGKTLPGFSEYMLNAFTGTLLYAL</sequence>
<feature type="domain" description="C1q" evidence="6">
    <location>
        <begin position="141"/>
        <end position="278"/>
    </location>
</feature>
<dbReference type="InterPro" id="IPR050822">
    <property type="entry name" value="Cerebellin_Synaptic_Org"/>
</dbReference>
<dbReference type="PRINTS" id="PR00007">
    <property type="entry name" value="COMPLEMNTC1Q"/>
</dbReference>
<dbReference type="GO" id="GO:0005576">
    <property type="term" value="C:extracellular region"/>
    <property type="evidence" value="ECO:0007669"/>
    <property type="project" value="UniProtKB-SubCell"/>
</dbReference>
<dbReference type="SMART" id="SM00110">
    <property type="entry name" value="C1Q"/>
    <property type="match status" value="1"/>
</dbReference>
<dbReference type="PANTHER" id="PTHR22923">
    <property type="entry name" value="CEREBELLIN-RELATED"/>
    <property type="match status" value="1"/>
</dbReference>
<name>A0A6J8DJP8_MYTCO</name>
<evidence type="ECO:0000313" key="8">
    <source>
        <dbReference type="Proteomes" id="UP000507470"/>
    </source>
</evidence>
<protein>
    <submittedName>
        <fullName evidence="7">C1QL</fullName>
    </submittedName>
</protein>